<sequence length="166" mass="18019">MTSHPFDTLRLDNGAALLFTPCPGTKSTTLDESAQQLRNAGAQAIVTLMYPAELESNKASALPQVCEDLGMSWFQLPIADDAPPNEDFTQAFMKSWPQLKAILSKQGTVAVHCKGGSGRTGLAIGLLMYQLGLDKADIIPQVQALRPKALNHPAQLGFFNQFSRFE</sequence>
<dbReference type="EMBL" id="CP013612">
    <property type="protein sequence ID" value="ALU45766.1"/>
    <property type="molecule type" value="Genomic_DNA"/>
</dbReference>
<dbReference type="PANTHER" id="PTHR23339">
    <property type="entry name" value="TYROSINE SPECIFIC PROTEIN PHOSPHATASE AND DUAL SPECIFICITY PROTEIN PHOSPHATASE"/>
    <property type="match status" value="1"/>
</dbReference>
<gene>
    <name evidence="3" type="ORF">AT705_22825</name>
</gene>
<dbReference type="InterPro" id="IPR050561">
    <property type="entry name" value="PTP"/>
</dbReference>
<dbReference type="InterPro" id="IPR029021">
    <property type="entry name" value="Prot-tyrosine_phosphatase-like"/>
</dbReference>
<dbReference type="RefSeq" id="WP_058798621.1">
    <property type="nucleotide sequence ID" value="NZ_CP013612.1"/>
</dbReference>
<dbReference type="InterPro" id="IPR057023">
    <property type="entry name" value="PTP-SAK"/>
</dbReference>
<feature type="domain" description="Tyrosine specific protein phosphatases" evidence="2">
    <location>
        <begin position="86"/>
        <end position="157"/>
    </location>
</feature>
<dbReference type="SUPFAM" id="SSF52799">
    <property type="entry name" value="(Phosphotyrosine protein) phosphatases II"/>
    <property type="match status" value="1"/>
</dbReference>
<dbReference type="KEGG" id="prr:AT705_22825"/>
<dbReference type="InterPro" id="IPR016130">
    <property type="entry name" value="Tyr_Pase_AS"/>
</dbReference>
<dbReference type="InterPro" id="IPR000387">
    <property type="entry name" value="Tyr_Pase_dom"/>
</dbReference>
<dbReference type="PROSITE" id="PS50056">
    <property type="entry name" value="TYR_PHOSPHATASE_2"/>
    <property type="match status" value="1"/>
</dbReference>
<dbReference type="GO" id="GO:0016791">
    <property type="term" value="F:phosphatase activity"/>
    <property type="evidence" value="ECO:0007669"/>
    <property type="project" value="UniProtKB-ARBA"/>
</dbReference>
<dbReference type="AlphaFoldDB" id="A0A0U3I6S3"/>
<dbReference type="Gene3D" id="3.90.190.10">
    <property type="entry name" value="Protein tyrosine phosphatase superfamily"/>
    <property type="match status" value="1"/>
</dbReference>
<evidence type="ECO:0000313" key="3">
    <source>
        <dbReference type="EMBL" id="ALU45766.1"/>
    </source>
</evidence>
<evidence type="ECO:0000259" key="2">
    <source>
        <dbReference type="PROSITE" id="PS50056"/>
    </source>
</evidence>
<name>A0A0U3I6S3_9GAMM</name>
<evidence type="ECO:0000313" key="4">
    <source>
        <dbReference type="Proteomes" id="UP000069015"/>
    </source>
</evidence>
<proteinExistence type="predicted"/>
<reference evidence="3 4" key="1">
    <citation type="submission" date="2015-12" db="EMBL/GenBank/DDBJ databases">
        <title>Complete genome sequence of Pseudoalteromonas rubra SCSIO 6842, harboring a conjugative plasmid.</title>
        <authorList>
            <person name="Li B."/>
            <person name="Wang X."/>
        </authorList>
    </citation>
    <scope>NUCLEOTIDE SEQUENCE [LARGE SCALE GENOMIC DNA]</scope>
    <source>
        <strain evidence="3 4">SCSIO 6842</strain>
    </source>
</reference>
<dbReference type="PROSITE" id="PS00383">
    <property type="entry name" value="TYR_PHOSPHATASE_1"/>
    <property type="match status" value="1"/>
</dbReference>
<protein>
    <submittedName>
        <fullName evidence="3">Protein phosphatase</fullName>
    </submittedName>
</protein>
<dbReference type="Pfam" id="PF22784">
    <property type="entry name" value="PTP-SAK"/>
    <property type="match status" value="1"/>
</dbReference>
<evidence type="ECO:0000256" key="1">
    <source>
        <dbReference type="ARBA" id="ARBA00022801"/>
    </source>
</evidence>
<accession>A0A0U3I6S3</accession>
<dbReference type="Proteomes" id="UP000069015">
    <property type="component" value="Chromosome 2"/>
</dbReference>
<organism evidence="3 4">
    <name type="scientific">Pseudoalteromonas rubra</name>
    <dbReference type="NCBI Taxonomy" id="43658"/>
    <lineage>
        <taxon>Bacteria</taxon>
        <taxon>Pseudomonadati</taxon>
        <taxon>Pseudomonadota</taxon>
        <taxon>Gammaproteobacteria</taxon>
        <taxon>Alteromonadales</taxon>
        <taxon>Pseudoalteromonadaceae</taxon>
        <taxon>Pseudoalteromonas</taxon>
    </lineage>
</organism>
<keyword evidence="1" id="KW-0378">Hydrolase</keyword>